<evidence type="ECO:0000256" key="15">
    <source>
        <dbReference type="ARBA" id="ARBA00076004"/>
    </source>
</evidence>
<reference evidence="19 20" key="1">
    <citation type="submission" date="2018-06" db="EMBL/GenBank/DDBJ databases">
        <authorList>
            <consortium name="Pathogen Informatics"/>
            <person name="Doyle S."/>
        </authorList>
    </citation>
    <scope>NUCLEOTIDE SEQUENCE [LARGE SCALE GENOMIC DNA]</scope>
    <source>
        <strain evidence="19 20">NCTC11088</strain>
    </source>
</reference>
<evidence type="ECO:0000256" key="10">
    <source>
        <dbReference type="ARBA" id="ARBA00038976"/>
    </source>
</evidence>
<evidence type="ECO:0000259" key="18">
    <source>
        <dbReference type="Pfam" id="PF07687"/>
    </source>
</evidence>
<comment type="cofactor">
    <cofactor evidence="2">
        <name>Zn(2+)</name>
        <dbReference type="ChEBI" id="CHEBI:29105"/>
    </cofactor>
</comment>
<feature type="domain" description="Peptidase M20 dimerisation" evidence="18">
    <location>
        <begin position="200"/>
        <end position="282"/>
    </location>
</feature>
<dbReference type="Proteomes" id="UP000254777">
    <property type="component" value="Unassembled WGS sequence"/>
</dbReference>
<dbReference type="Pfam" id="PF01546">
    <property type="entry name" value="Peptidase_M20"/>
    <property type="match status" value="1"/>
</dbReference>
<organism evidence="19 20">
    <name type="scientific">Peptoniphilus indolicus</name>
    <dbReference type="NCBI Taxonomy" id="33030"/>
    <lineage>
        <taxon>Bacteria</taxon>
        <taxon>Bacillati</taxon>
        <taxon>Bacillota</taxon>
        <taxon>Tissierellia</taxon>
        <taxon>Tissierellales</taxon>
        <taxon>Peptoniphilaceae</taxon>
        <taxon>Peptoniphilus</taxon>
    </lineage>
</organism>
<evidence type="ECO:0000256" key="5">
    <source>
        <dbReference type="ARBA" id="ARBA00022801"/>
    </source>
</evidence>
<evidence type="ECO:0000256" key="9">
    <source>
        <dbReference type="ARBA" id="ARBA00036421"/>
    </source>
</evidence>
<dbReference type="GO" id="GO:0005829">
    <property type="term" value="C:cytosol"/>
    <property type="evidence" value="ECO:0007669"/>
    <property type="project" value="TreeGrafter"/>
</dbReference>
<evidence type="ECO:0000256" key="14">
    <source>
        <dbReference type="ARBA" id="ARBA00075285"/>
    </source>
</evidence>
<comment type="catalytic activity">
    <reaction evidence="9">
        <text>Hydrolysis of dipeptides, preferentially hydrophobic dipeptides including prolyl amino acids.</text>
        <dbReference type="EC" id="3.4.13.18"/>
    </reaction>
</comment>
<proteinExistence type="inferred from homology"/>
<comment type="cofactor">
    <cofactor evidence="1">
        <name>Co(2+)</name>
        <dbReference type="ChEBI" id="CHEBI:48828"/>
    </cofactor>
</comment>
<sequence>MKFLEEFDQITKIPRPSHHEEKIAEYLVNWANEHQLDVVRDEFNNVVIKKPASVGYENYQPIALQSHSDMVCEKAEDVEHNFLTDPIKYFIDGDTVSTHGMTTLGADDGLGMSLILSVLSDDSLKHPKLEGVFTTAEEEDFMGVANLNPSLLDAKKLINIDHCDDSSILCASAGGITFTATHKFNLIPSKNLKSFEIVLSGLMGGHSGEDIGSGRGNANILMFRLLNHLRKYDVKLNYISGGGYRLAIPRAAKSIILFEESQLENIKQKISEFLTVIRDEYVSFPELDIKFNECSSDGNYIDDNSFEDLVKYSLTVPNGVFEMSSIFKHIVDTSSNLGEIYIKDNTLVAIVDIRSNYNSKLTRITDLLEILAIQFNFEYDIWGKYFAWKYQKNSALRELAYNTYSELSGNSPRIEAVHAGLECGFFAEKGFTDIISIGPNAKDFHSPSESFSISSAEYVYQALVKLLESAKFE</sequence>
<evidence type="ECO:0000313" key="19">
    <source>
        <dbReference type="EMBL" id="SUB74651.1"/>
    </source>
</evidence>
<dbReference type="PRINTS" id="PR00934">
    <property type="entry name" value="XHISDIPTASE"/>
</dbReference>
<comment type="similarity">
    <text evidence="12">Belongs to the peptidase M20C family.</text>
</comment>
<keyword evidence="7" id="KW-0482">Metalloprotease</keyword>
<keyword evidence="3" id="KW-0645">Protease</keyword>
<keyword evidence="8" id="KW-0170">Cobalt</keyword>
<dbReference type="PIRSF" id="PIRSF016599">
    <property type="entry name" value="Xaa-His_dipept"/>
    <property type="match status" value="1"/>
</dbReference>
<evidence type="ECO:0000313" key="20">
    <source>
        <dbReference type="Proteomes" id="UP000254777"/>
    </source>
</evidence>
<dbReference type="Gene3D" id="3.40.630.10">
    <property type="entry name" value="Zn peptidases"/>
    <property type="match status" value="2"/>
</dbReference>
<dbReference type="GO" id="GO:0006508">
    <property type="term" value="P:proteolysis"/>
    <property type="evidence" value="ECO:0007669"/>
    <property type="project" value="UniProtKB-KW"/>
</dbReference>
<keyword evidence="4" id="KW-0479">Metal-binding</keyword>
<evidence type="ECO:0000256" key="1">
    <source>
        <dbReference type="ARBA" id="ARBA00001941"/>
    </source>
</evidence>
<dbReference type="GO" id="GO:0046872">
    <property type="term" value="F:metal ion binding"/>
    <property type="evidence" value="ECO:0007669"/>
    <property type="project" value="UniProtKB-KW"/>
</dbReference>
<evidence type="ECO:0000256" key="13">
    <source>
        <dbReference type="ARBA" id="ARBA00071271"/>
    </source>
</evidence>
<dbReference type="Pfam" id="PF07687">
    <property type="entry name" value="M20_dimer"/>
    <property type="match status" value="1"/>
</dbReference>
<evidence type="ECO:0000256" key="11">
    <source>
        <dbReference type="ARBA" id="ARBA00044252"/>
    </source>
</evidence>
<dbReference type="NCBIfam" id="TIGR01893">
    <property type="entry name" value="aa-his-dipept"/>
    <property type="match status" value="1"/>
</dbReference>
<evidence type="ECO:0000256" key="17">
    <source>
        <dbReference type="ARBA" id="ARBA00078074"/>
    </source>
</evidence>
<dbReference type="InterPro" id="IPR001160">
    <property type="entry name" value="Peptidase_M20C"/>
</dbReference>
<evidence type="ECO:0000256" key="16">
    <source>
        <dbReference type="ARBA" id="ARBA00077688"/>
    </source>
</evidence>
<dbReference type="EC" id="3.4.13.18" evidence="10"/>
<accession>A0A379DAQ0</accession>
<evidence type="ECO:0000256" key="12">
    <source>
        <dbReference type="ARBA" id="ARBA00061423"/>
    </source>
</evidence>
<evidence type="ECO:0000256" key="3">
    <source>
        <dbReference type="ARBA" id="ARBA00022670"/>
    </source>
</evidence>
<dbReference type="InterPro" id="IPR002933">
    <property type="entry name" value="Peptidase_M20"/>
</dbReference>
<evidence type="ECO:0000256" key="7">
    <source>
        <dbReference type="ARBA" id="ARBA00023049"/>
    </source>
</evidence>
<dbReference type="AlphaFoldDB" id="A0A379DAQ0"/>
<gene>
    <name evidence="19" type="primary">pepD_1</name>
    <name evidence="19" type="ORF">NCTC11088_00404</name>
</gene>
<dbReference type="GO" id="GO:0070573">
    <property type="term" value="F:metallodipeptidase activity"/>
    <property type="evidence" value="ECO:0007669"/>
    <property type="project" value="TreeGrafter"/>
</dbReference>
<evidence type="ECO:0000256" key="8">
    <source>
        <dbReference type="ARBA" id="ARBA00023285"/>
    </source>
</evidence>
<protein>
    <recommendedName>
        <fullName evidence="13">Cytosol non-specific dipeptidase</fullName>
        <ecNumber evidence="10">3.4.13.18</ecNumber>
    </recommendedName>
    <alternativeName>
        <fullName evidence="16">Aminoacyl-histidine dipeptidase</fullName>
    </alternativeName>
    <alternativeName>
        <fullName evidence="15">Beta-alanyl-histidine dipeptidase</fullName>
    </alternativeName>
    <alternativeName>
        <fullName evidence="14">Carnosinase</fullName>
    </alternativeName>
    <alternativeName>
        <fullName evidence="11">Peptidase D</fullName>
    </alternativeName>
    <alternativeName>
        <fullName evidence="17">Xaa-His dipeptidase</fullName>
    </alternativeName>
</protein>
<dbReference type="FunFam" id="3.40.630.10:FF:000018">
    <property type="entry name" value="Aminoacyl-histidine dipeptidase PepD"/>
    <property type="match status" value="1"/>
</dbReference>
<evidence type="ECO:0000256" key="6">
    <source>
        <dbReference type="ARBA" id="ARBA00022833"/>
    </source>
</evidence>
<dbReference type="PANTHER" id="PTHR43501">
    <property type="entry name" value="CYTOSOL NON-SPECIFIC DIPEPTIDASE"/>
    <property type="match status" value="1"/>
</dbReference>
<keyword evidence="19" id="KW-0224">Dipeptidase</keyword>
<dbReference type="InterPro" id="IPR011650">
    <property type="entry name" value="Peptidase_M20_dimer"/>
</dbReference>
<dbReference type="SUPFAM" id="SSF53187">
    <property type="entry name" value="Zn-dependent exopeptidases"/>
    <property type="match status" value="1"/>
</dbReference>
<name>A0A379DAQ0_9FIRM</name>
<dbReference type="PANTHER" id="PTHR43501:SF1">
    <property type="entry name" value="CYTOSOL NON-SPECIFIC DIPEPTIDASE"/>
    <property type="match status" value="1"/>
</dbReference>
<keyword evidence="6" id="KW-0862">Zinc</keyword>
<keyword evidence="5 19" id="KW-0378">Hydrolase</keyword>
<evidence type="ECO:0000256" key="2">
    <source>
        <dbReference type="ARBA" id="ARBA00001947"/>
    </source>
</evidence>
<evidence type="ECO:0000256" key="4">
    <source>
        <dbReference type="ARBA" id="ARBA00022723"/>
    </source>
</evidence>
<dbReference type="RefSeq" id="WP_004822008.1">
    <property type="nucleotide sequence ID" value="NZ_UGTH01000001.1"/>
</dbReference>
<dbReference type="FunFam" id="3.40.630.10:FF:000015">
    <property type="entry name" value="Aminoacyl-histidine dipeptidase PepD"/>
    <property type="match status" value="1"/>
</dbReference>
<dbReference type="EMBL" id="UGTH01000001">
    <property type="protein sequence ID" value="SUB74651.1"/>
    <property type="molecule type" value="Genomic_DNA"/>
</dbReference>